<reference evidence="2" key="1">
    <citation type="submission" date="2021-01" db="EMBL/GenBank/DDBJ databases">
        <authorList>
            <person name="Li R."/>
            <person name="Bekaert M."/>
        </authorList>
    </citation>
    <scope>NUCLEOTIDE SEQUENCE</scope>
    <source>
        <strain evidence="2">Farmed</strain>
    </source>
</reference>
<protein>
    <submittedName>
        <fullName evidence="2">Uncharacterized protein</fullName>
    </submittedName>
</protein>
<name>A0A812AUN0_ACAPH</name>
<evidence type="ECO:0000256" key="1">
    <source>
        <dbReference type="SAM" id="Phobius"/>
    </source>
</evidence>
<sequence>MAFETYNSSSFFSLSLTLSLPLSLCHNDFRSHPVALTPFINSTFSLSLKILFHNSFLSPVALTALIHPSLSSFTLFLSNLLPSAFILSQLSLSFIILSVTMSFQSPPVENSPLFFIPLFLSLSLSHTHTHTRSLFLSNSTSNKCNNYAYILFQFSSTYHFILLLFIPPLLIPLSLPIIFIYQSL</sequence>
<dbReference type="EMBL" id="CAHIKZ030000150">
    <property type="protein sequence ID" value="CAE1156140.1"/>
    <property type="molecule type" value="Genomic_DNA"/>
</dbReference>
<dbReference type="Proteomes" id="UP000597762">
    <property type="component" value="Unassembled WGS sequence"/>
</dbReference>
<dbReference type="AlphaFoldDB" id="A0A812AUN0"/>
<keyword evidence="1" id="KW-0812">Transmembrane</keyword>
<gene>
    <name evidence="2" type="ORF">SPHA_4672</name>
</gene>
<comment type="caution">
    <text evidence="2">The sequence shown here is derived from an EMBL/GenBank/DDBJ whole genome shotgun (WGS) entry which is preliminary data.</text>
</comment>
<keyword evidence="1" id="KW-0472">Membrane</keyword>
<organism evidence="2 3">
    <name type="scientific">Acanthosepion pharaonis</name>
    <name type="common">Pharaoh cuttlefish</name>
    <name type="synonym">Sepia pharaonis</name>
    <dbReference type="NCBI Taxonomy" id="158019"/>
    <lineage>
        <taxon>Eukaryota</taxon>
        <taxon>Metazoa</taxon>
        <taxon>Spiralia</taxon>
        <taxon>Lophotrochozoa</taxon>
        <taxon>Mollusca</taxon>
        <taxon>Cephalopoda</taxon>
        <taxon>Coleoidea</taxon>
        <taxon>Decapodiformes</taxon>
        <taxon>Sepiida</taxon>
        <taxon>Sepiina</taxon>
        <taxon>Sepiidae</taxon>
        <taxon>Acanthosepion</taxon>
    </lineage>
</organism>
<evidence type="ECO:0000313" key="3">
    <source>
        <dbReference type="Proteomes" id="UP000597762"/>
    </source>
</evidence>
<feature type="transmembrane region" description="Helical" evidence="1">
    <location>
        <begin position="84"/>
        <end position="103"/>
    </location>
</feature>
<evidence type="ECO:0000313" key="2">
    <source>
        <dbReference type="EMBL" id="CAE1156140.1"/>
    </source>
</evidence>
<accession>A0A812AUN0</accession>
<feature type="transmembrane region" description="Helical" evidence="1">
    <location>
        <begin position="158"/>
        <end position="181"/>
    </location>
</feature>
<keyword evidence="3" id="KW-1185">Reference proteome</keyword>
<proteinExistence type="predicted"/>
<keyword evidence="1" id="KW-1133">Transmembrane helix</keyword>